<sequence length="313" mass="34290">MFGNGAVFGMTFPCLALDSLTSTSYHNWDLRSILLNDGLTGWHVVDMFFFNVKILGVITPCPELPQACQVLDNDLMVQSSTPIWLPPPRPSGFNFDLRLVNDSTMHGHDYWPETTYRVPGSEGTVSRKGKIELIGGGSRLIAIECGRVPNEGCSRLALELAPRQVQCLPPSSPIHLPSSGNGSSFSQTSVMVFPRTYAPAMGFDSAPRRRIAFRGAGTGEDIENGGDGHTRVDRGTNAIGLRRMRCGPLSHHLRVEAMIPSVPLAHTCADALVLCRGHGSSSGEHGPTWIPRAFIRGMTLREEWMGELRRHFL</sequence>
<evidence type="ECO:0000313" key="3">
    <source>
        <dbReference type="Proteomes" id="UP000217790"/>
    </source>
</evidence>
<feature type="signal peptide" evidence="1">
    <location>
        <begin position="1"/>
        <end position="16"/>
    </location>
</feature>
<dbReference type="InParanoid" id="A0A2H3D314"/>
<protein>
    <submittedName>
        <fullName evidence="2">Uncharacterized protein</fullName>
    </submittedName>
</protein>
<keyword evidence="1" id="KW-0732">Signal</keyword>
<reference evidence="3" key="1">
    <citation type="journal article" date="2017" name="Nat. Ecol. Evol.">
        <title>Genome expansion and lineage-specific genetic innovations in the forest pathogenic fungi Armillaria.</title>
        <authorList>
            <person name="Sipos G."/>
            <person name="Prasanna A.N."/>
            <person name="Walter M.C."/>
            <person name="O'Connor E."/>
            <person name="Balint B."/>
            <person name="Krizsan K."/>
            <person name="Kiss B."/>
            <person name="Hess J."/>
            <person name="Varga T."/>
            <person name="Slot J."/>
            <person name="Riley R."/>
            <person name="Boka B."/>
            <person name="Rigling D."/>
            <person name="Barry K."/>
            <person name="Lee J."/>
            <person name="Mihaltcheva S."/>
            <person name="LaButti K."/>
            <person name="Lipzen A."/>
            <person name="Waldron R."/>
            <person name="Moloney N.M."/>
            <person name="Sperisen C."/>
            <person name="Kredics L."/>
            <person name="Vagvoelgyi C."/>
            <person name="Patrignani A."/>
            <person name="Fitzpatrick D."/>
            <person name="Nagy I."/>
            <person name="Doyle S."/>
            <person name="Anderson J.B."/>
            <person name="Grigoriev I.V."/>
            <person name="Gueldener U."/>
            <person name="Muensterkoetter M."/>
            <person name="Nagy L.G."/>
        </authorList>
    </citation>
    <scope>NUCLEOTIDE SEQUENCE [LARGE SCALE GENOMIC DNA]</scope>
    <source>
        <strain evidence="3">Ar21-2</strain>
    </source>
</reference>
<accession>A0A2H3D314</accession>
<evidence type="ECO:0000256" key="1">
    <source>
        <dbReference type="SAM" id="SignalP"/>
    </source>
</evidence>
<feature type="chain" id="PRO_5013702277" evidence="1">
    <location>
        <begin position="17"/>
        <end position="313"/>
    </location>
</feature>
<dbReference type="EMBL" id="KZ293668">
    <property type="protein sequence ID" value="PBK89655.1"/>
    <property type="molecule type" value="Genomic_DNA"/>
</dbReference>
<evidence type="ECO:0000313" key="2">
    <source>
        <dbReference type="EMBL" id="PBK89655.1"/>
    </source>
</evidence>
<proteinExistence type="predicted"/>
<dbReference type="AlphaFoldDB" id="A0A2H3D314"/>
<organism evidence="2 3">
    <name type="scientific">Armillaria gallica</name>
    <name type="common">Bulbous honey fungus</name>
    <name type="synonym">Armillaria bulbosa</name>
    <dbReference type="NCBI Taxonomy" id="47427"/>
    <lineage>
        <taxon>Eukaryota</taxon>
        <taxon>Fungi</taxon>
        <taxon>Dikarya</taxon>
        <taxon>Basidiomycota</taxon>
        <taxon>Agaricomycotina</taxon>
        <taxon>Agaricomycetes</taxon>
        <taxon>Agaricomycetidae</taxon>
        <taxon>Agaricales</taxon>
        <taxon>Marasmiineae</taxon>
        <taxon>Physalacriaceae</taxon>
        <taxon>Armillaria</taxon>
    </lineage>
</organism>
<dbReference type="Proteomes" id="UP000217790">
    <property type="component" value="Unassembled WGS sequence"/>
</dbReference>
<keyword evidence="3" id="KW-1185">Reference proteome</keyword>
<name>A0A2H3D314_ARMGA</name>
<gene>
    <name evidence="2" type="ORF">ARMGADRAFT_1167420</name>
</gene>